<gene>
    <name evidence="5" type="primary">NDAI0B00930</name>
    <name evidence="5" type="ordered locus">NDAI_0B00930</name>
</gene>
<feature type="region of interest" description="Disordered" evidence="3">
    <location>
        <begin position="629"/>
        <end position="663"/>
    </location>
</feature>
<dbReference type="InterPro" id="IPR052462">
    <property type="entry name" value="SLIRP/GR-RBP-like"/>
</dbReference>
<dbReference type="GO" id="GO:0003723">
    <property type="term" value="F:RNA binding"/>
    <property type="evidence" value="ECO:0007669"/>
    <property type="project" value="UniProtKB-UniRule"/>
</dbReference>
<keyword evidence="1 2" id="KW-0694">RNA-binding</keyword>
<dbReference type="Pfam" id="PF00076">
    <property type="entry name" value="RRM_1"/>
    <property type="match status" value="1"/>
</dbReference>
<feature type="region of interest" description="Disordered" evidence="3">
    <location>
        <begin position="914"/>
        <end position="940"/>
    </location>
</feature>
<feature type="region of interest" description="Disordered" evidence="3">
    <location>
        <begin position="454"/>
        <end position="478"/>
    </location>
</feature>
<feature type="compositionally biased region" description="Low complexity" evidence="3">
    <location>
        <begin position="511"/>
        <end position="526"/>
    </location>
</feature>
<dbReference type="EMBL" id="HE580268">
    <property type="protein sequence ID" value="CCD23127.1"/>
    <property type="molecule type" value="Genomic_DNA"/>
</dbReference>
<feature type="compositionally biased region" description="Basic and acidic residues" evidence="3">
    <location>
        <begin position="805"/>
        <end position="815"/>
    </location>
</feature>
<dbReference type="InterPro" id="IPR035979">
    <property type="entry name" value="RBD_domain_sf"/>
</dbReference>
<dbReference type="Gene3D" id="3.30.70.330">
    <property type="match status" value="3"/>
</dbReference>
<feature type="region of interest" description="Disordered" evidence="3">
    <location>
        <begin position="775"/>
        <end position="825"/>
    </location>
</feature>
<protein>
    <recommendedName>
        <fullName evidence="4">RRM domain-containing protein</fullName>
    </recommendedName>
</protein>
<dbReference type="InterPro" id="IPR000504">
    <property type="entry name" value="RRM_dom"/>
</dbReference>
<dbReference type="STRING" id="1071378.G0W5R6"/>
<evidence type="ECO:0000313" key="5">
    <source>
        <dbReference type="EMBL" id="CCD23127.1"/>
    </source>
</evidence>
<dbReference type="HOGENOM" id="CLU_018630_0_0_1"/>
<dbReference type="eggNOG" id="KOG0108">
    <property type="taxonomic scope" value="Eukaryota"/>
</dbReference>
<proteinExistence type="predicted"/>
<feature type="compositionally biased region" description="Basic and acidic residues" evidence="3">
    <location>
        <begin position="780"/>
        <end position="793"/>
    </location>
</feature>
<dbReference type="Proteomes" id="UP000000689">
    <property type="component" value="Chromosome 2"/>
</dbReference>
<evidence type="ECO:0000259" key="4">
    <source>
        <dbReference type="PROSITE" id="PS50102"/>
    </source>
</evidence>
<accession>G0W5R6</accession>
<evidence type="ECO:0000313" key="6">
    <source>
        <dbReference type="Proteomes" id="UP000000689"/>
    </source>
</evidence>
<feature type="domain" description="RRM" evidence="4">
    <location>
        <begin position="738"/>
        <end position="873"/>
    </location>
</feature>
<dbReference type="AlphaFoldDB" id="G0W5R6"/>
<dbReference type="PROSITE" id="PS50102">
    <property type="entry name" value="RRM"/>
    <property type="match status" value="2"/>
</dbReference>
<dbReference type="OrthoDB" id="6159137at2759"/>
<dbReference type="GeneID" id="11496240"/>
<feature type="compositionally biased region" description="Polar residues" evidence="3">
    <location>
        <begin position="919"/>
        <end position="940"/>
    </location>
</feature>
<dbReference type="RefSeq" id="XP_003668370.1">
    <property type="nucleotide sequence ID" value="XM_003668322.1"/>
</dbReference>
<feature type="compositionally biased region" description="Low complexity" evidence="3">
    <location>
        <begin position="491"/>
        <end position="500"/>
    </location>
</feature>
<evidence type="ECO:0000256" key="3">
    <source>
        <dbReference type="SAM" id="MobiDB-lite"/>
    </source>
</evidence>
<dbReference type="KEGG" id="ndi:NDAI_0B00930"/>
<name>G0W5R6_NAUDC</name>
<dbReference type="SUPFAM" id="SSF54928">
    <property type="entry name" value="RNA-binding domain, RBD"/>
    <property type="match status" value="3"/>
</dbReference>
<sequence>MASKIKTKSDHKRSNNNNKDGPTTGHSTTSTQFSNVLPLEQLANTNTLTIRLKWEDNNVRYDIDQQLKDLLLKNHGYIIPLNEIESYQYLNDTKRLETLQEFKDIYKFENGNEEIQKFTRIGKDKIEQEEKHEEDEQFFYNLVLQAQLHNETNLTKACEAVQSLLSKDDHDSVKELIQWSISWNKRALTHPNNLFIGGVNKNMTLENMTDYLCKYGHISSLKLLQNENNSKNNKSNNDSEILSNTGYGFVSFQLGSQASNCINELNGKLFKGSKLFLNYHVERKERERIQWNQLRENNDDGKFKCIFIGNFPINNMKQESGETENKDKSITNEFNYRITPEIIIEKIKSELLPLIPDFEILSYYFPRIQNNHDVTYIKNQSTVNAKVFESDNVNDLTKSGTENALPLKGYGFINVLNHEQALQIIAKFNNYEWNGSRLIVNKAVQNSIHEGTSHNSHSFTIHGNSSHNATSKKQEGDDAYNITRSSISSSSRHASLSGLSNNNSKPFIPRNRSYNNSQYYKNNNSNPYAFQPNYPISPPTTNLLPMAPPFSPNANGYTYAYPLPIGGPRNDSFDNGGLSPLLDNLTVGGVVPPPPPPPPLALSPIPQPNMMGPGISVPSLISKASPTVYVPTSSSSALSKRNKDKKGEIDEEDDDLDERSQNDYPINPMFYFNNFGYGYMPNYTYNYGYNNTYNPNTAGSSNLGYSRDYNIVPGFDGINEKINNNGKLPIPLYFQQESNLYVKYLPLDWDDDDLYDFFVQYGNIISAKVITVGGSKNKTQQKDRGDDKELKEREEDEDNDSSTIKSEDELGQHEEDKDEDINGADEAKEKIGISKGYGFVCFENPLDASQAILGTDGVAVTPTNILGVTFAQKRHHHARDNSSASNNNNMKWNDHGNEIRYNRKFMNAVIEQQQQQQQNGSTARPNNHWSYRISTTHPLN</sequence>
<feature type="compositionally biased region" description="Basic residues" evidence="3">
    <location>
        <begin position="1"/>
        <end position="11"/>
    </location>
</feature>
<dbReference type="SMART" id="SM00360">
    <property type="entry name" value="RRM"/>
    <property type="match status" value="3"/>
</dbReference>
<dbReference type="PANTHER" id="PTHR48027">
    <property type="entry name" value="HETEROGENEOUS NUCLEAR RIBONUCLEOPROTEIN 87F-RELATED"/>
    <property type="match status" value="1"/>
</dbReference>
<organism evidence="5 6">
    <name type="scientific">Naumovozyma dairenensis (strain ATCC 10597 / BCRC 20456 / CBS 421 / NBRC 0211 / NRRL Y-12639)</name>
    <name type="common">Saccharomyces dairenensis</name>
    <dbReference type="NCBI Taxonomy" id="1071378"/>
    <lineage>
        <taxon>Eukaryota</taxon>
        <taxon>Fungi</taxon>
        <taxon>Dikarya</taxon>
        <taxon>Ascomycota</taxon>
        <taxon>Saccharomycotina</taxon>
        <taxon>Saccharomycetes</taxon>
        <taxon>Saccharomycetales</taxon>
        <taxon>Saccharomycetaceae</taxon>
        <taxon>Naumovozyma</taxon>
    </lineage>
</organism>
<feature type="region of interest" description="Disordered" evidence="3">
    <location>
        <begin position="491"/>
        <end position="534"/>
    </location>
</feature>
<reference evidence="5 6" key="1">
    <citation type="journal article" date="2011" name="Proc. Natl. Acad. Sci. U.S.A.">
        <title>Evolutionary erosion of yeast sex chromosomes by mating-type switching accidents.</title>
        <authorList>
            <person name="Gordon J.L."/>
            <person name="Armisen D."/>
            <person name="Proux-Wera E."/>
            <person name="Oheigeartaigh S.S."/>
            <person name="Byrne K.P."/>
            <person name="Wolfe K.H."/>
        </authorList>
    </citation>
    <scope>NUCLEOTIDE SEQUENCE [LARGE SCALE GENOMIC DNA]</scope>
    <source>
        <strain evidence="6">ATCC 10597 / BCRC 20456 / CBS 421 / NBRC 0211 / NRRL Y-12639</strain>
    </source>
</reference>
<feature type="compositionally biased region" description="Polar residues" evidence="3">
    <location>
        <begin position="15"/>
        <end position="34"/>
    </location>
</feature>
<feature type="domain" description="RRM" evidence="4">
    <location>
        <begin position="192"/>
        <end position="282"/>
    </location>
</feature>
<feature type="compositionally biased region" description="Polar residues" evidence="3">
    <location>
        <begin position="454"/>
        <end position="471"/>
    </location>
</feature>
<keyword evidence="6" id="KW-1185">Reference proteome</keyword>
<dbReference type="InterPro" id="IPR012677">
    <property type="entry name" value="Nucleotide-bd_a/b_plait_sf"/>
</dbReference>
<feature type="region of interest" description="Disordered" evidence="3">
    <location>
        <begin position="1"/>
        <end position="34"/>
    </location>
</feature>
<evidence type="ECO:0000256" key="2">
    <source>
        <dbReference type="PROSITE-ProRule" id="PRU00176"/>
    </source>
</evidence>
<dbReference type="OMA" id="INYHVER"/>
<dbReference type="CDD" id="cd00590">
    <property type="entry name" value="RRM_SF"/>
    <property type="match status" value="1"/>
</dbReference>
<evidence type="ECO:0000256" key="1">
    <source>
        <dbReference type="ARBA" id="ARBA00022884"/>
    </source>
</evidence>